<protein>
    <submittedName>
        <fullName evidence="1">Uncharacterized protein</fullName>
    </submittedName>
</protein>
<keyword evidence="2" id="KW-1185">Reference proteome</keyword>
<name>A0A0P1BF87_9BASI</name>
<sequence>MSQPSGNALRKFISQRIYSLTYWPNEYFGSSLPWPGSRRHVSSGLSLFSI</sequence>
<dbReference type="EMBL" id="CCYA01000240">
    <property type="protein sequence ID" value="CEH14134.1"/>
    <property type="molecule type" value="Genomic_DNA"/>
</dbReference>
<evidence type="ECO:0000313" key="1">
    <source>
        <dbReference type="EMBL" id="CEH14134.1"/>
    </source>
</evidence>
<accession>A0A0P1BF87</accession>
<evidence type="ECO:0000313" key="2">
    <source>
        <dbReference type="Proteomes" id="UP000054845"/>
    </source>
</evidence>
<reference evidence="1 2" key="1">
    <citation type="submission" date="2014-09" db="EMBL/GenBank/DDBJ databases">
        <authorList>
            <person name="Magalhaes I.L.F."/>
            <person name="Oliveira U."/>
            <person name="Santos F.R."/>
            <person name="Vidigal T.H.D.A."/>
            <person name="Brescovit A.D."/>
            <person name="Santos A.J."/>
        </authorList>
    </citation>
    <scope>NUCLEOTIDE SEQUENCE [LARGE SCALE GENOMIC DNA]</scope>
</reference>
<organism evidence="1 2">
    <name type="scientific">Ceraceosorus bombacis</name>
    <dbReference type="NCBI Taxonomy" id="401625"/>
    <lineage>
        <taxon>Eukaryota</taxon>
        <taxon>Fungi</taxon>
        <taxon>Dikarya</taxon>
        <taxon>Basidiomycota</taxon>
        <taxon>Ustilaginomycotina</taxon>
        <taxon>Exobasidiomycetes</taxon>
        <taxon>Ceraceosorales</taxon>
        <taxon>Ceraceosoraceae</taxon>
        <taxon>Ceraceosorus</taxon>
    </lineage>
</organism>
<dbReference type="Proteomes" id="UP000054845">
    <property type="component" value="Unassembled WGS sequence"/>
</dbReference>
<dbReference type="AlphaFoldDB" id="A0A0P1BF87"/>
<proteinExistence type="predicted"/>